<dbReference type="InterPro" id="IPR033922">
    <property type="entry name" value="NAD_bind_Glu_DH"/>
</dbReference>
<feature type="binding site" evidence="7">
    <location>
        <position position="235"/>
    </location>
    <ligand>
        <name>NAD(+)</name>
        <dbReference type="ChEBI" id="CHEBI:57540"/>
    </ligand>
</feature>
<keyword evidence="7" id="KW-0520">NAD</keyword>
<dbReference type="Gene3D" id="3.40.50.720">
    <property type="entry name" value="NAD(P)-binding Rossmann-like Domain"/>
    <property type="match status" value="1"/>
</dbReference>
<feature type="binding site" evidence="7">
    <location>
        <position position="72"/>
    </location>
    <ligand>
        <name>substrate</name>
    </ligand>
</feature>
<evidence type="ECO:0000313" key="11">
    <source>
        <dbReference type="EMBL" id="EGV51025.1"/>
    </source>
</evidence>
<sequence length="473" mass="52384">MVEVPSGLTFRQSVDHMVDRALEIMELDPGIARAIKSCTSVLQVTFPVQLRERVEVFTGWRAVHSIHRLPAKGGIRFSESVDQPEIEALAALMTYKCSIVDVPFGGSKGGLCINPENYSRDDLQVITRRFARELAEKGFLSPSTNVPAPDVGTGQREMAWIADTYKHLYPEDINYIACVTGKPIGHGGIRGRTEATGRGVQYGLREFFRHREEVNAAGLDGDLEGKRIVVQGLGNVGYHAAKLLSEEDGAQVIAIIKHDGAIVNPEGIHVEEAYYHKCSNGSFKGFAGAEFVEDGQKVLEMECDILIPAAVEGVISEANAPNIQAKLIAEAANGPVTFEADRILRSRGIAILPDAYLNAGGVVVSYFEWIRNLTHMRFGRMERRFDEMRGRNILRALEETTERQVPDWIRTQLAKGASEIDLVHSGLDDSMRTALQEIIETRRRNSAIEDYRTAAYIIALNKLARSYLDLGVF</sequence>
<dbReference type="PROSITE" id="PS00074">
    <property type="entry name" value="GLFV_DEHYDROGENASE"/>
    <property type="match status" value="1"/>
</dbReference>
<dbReference type="GO" id="GO:0004352">
    <property type="term" value="F:glutamate dehydrogenase (NAD+) activity"/>
    <property type="evidence" value="ECO:0007669"/>
    <property type="project" value="TreeGrafter"/>
</dbReference>
<dbReference type="PANTHER" id="PTHR11606">
    <property type="entry name" value="GLUTAMATE DEHYDROGENASE"/>
    <property type="match status" value="1"/>
</dbReference>
<dbReference type="GO" id="GO:0004354">
    <property type="term" value="F:glutamate dehydrogenase (NADP+) activity"/>
    <property type="evidence" value="ECO:0007669"/>
    <property type="project" value="UniProtKB-EC"/>
</dbReference>
<feature type="domain" description="Glutamate/phenylalanine/leucine/valine/L-tryptophan dehydrogenase C-terminal" evidence="10">
    <location>
        <begin position="189"/>
        <end position="471"/>
    </location>
</feature>
<dbReference type="Gene3D" id="3.40.50.10860">
    <property type="entry name" value="Leucine Dehydrogenase, chain A, domain 1"/>
    <property type="match status" value="1"/>
</dbReference>
<dbReference type="PATRIC" id="fig|1048808.3.peg.1970"/>
<evidence type="ECO:0000256" key="9">
    <source>
        <dbReference type="RuleBase" id="RU004417"/>
    </source>
</evidence>
<dbReference type="CDD" id="cd01076">
    <property type="entry name" value="NAD_bind_1_Glu_DH"/>
    <property type="match status" value="1"/>
</dbReference>
<dbReference type="PIRSF" id="PIRSF000185">
    <property type="entry name" value="Glu_DH"/>
    <property type="match status" value="1"/>
</dbReference>
<comment type="catalytic activity">
    <reaction evidence="4">
        <text>L-glutamate + NADP(+) + H2O = 2-oxoglutarate + NH4(+) + NADPH + H(+)</text>
        <dbReference type="Rhea" id="RHEA:11612"/>
        <dbReference type="ChEBI" id="CHEBI:15377"/>
        <dbReference type="ChEBI" id="CHEBI:15378"/>
        <dbReference type="ChEBI" id="CHEBI:16810"/>
        <dbReference type="ChEBI" id="CHEBI:28938"/>
        <dbReference type="ChEBI" id="CHEBI:29985"/>
        <dbReference type="ChEBI" id="CHEBI:57783"/>
        <dbReference type="ChEBI" id="CHEBI:58349"/>
        <dbReference type="EC" id="1.4.1.4"/>
    </reaction>
</comment>
<dbReference type="SUPFAM" id="SSF53223">
    <property type="entry name" value="Aminoacid dehydrogenase-like, N-terminal domain"/>
    <property type="match status" value="1"/>
</dbReference>
<dbReference type="InterPro" id="IPR033524">
    <property type="entry name" value="Glu/Leu/Phe/Val_DH_AS"/>
</dbReference>
<feature type="binding site" evidence="7">
    <location>
        <position position="96"/>
    </location>
    <ligand>
        <name>substrate</name>
    </ligand>
</feature>
<evidence type="ECO:0000256" key="4">
    <source>
        <dbReference type="ARBA" id="ARBA00048584"/>
    </source>
</evidence>
<organism evidence="11 12">
    <name type="scientific">endosymbiont of Riftia pachyptila</name>
    <name type="common">vent Ph05</name>
    <dbReference type="NCBI Taxonomy" id="1048808"/>
    <lineage>
        <taxon>Bacteria</taxon>
        <taxon>Pseudomonadati</taxon>
        <taxon>Pseudomonadota</taxon>
        <taxon>Gammaproteobacteria</taxon>
        <taxon>sulfur-oxidizing symbionts</taxon>
    </lineage>
</organism>
<dbReference type="SUPFAM" id="SSF51735">
    <property type="entry name" value="NAD(P)-binding Rossmann-fold domains"/>
    <property type="match status" value="1"/>
</dbReference>
<dbReference type="InterPro" id="IPR014362">
    <property type="entry name" value="Glu_DH"/>
</dbReference>
<keyword evidence="12" id="KW-1185">Reference proteome</keyword>
<dbReference type="EMBL" id="AFOC01000052">
    <property type="protein sequence ID" value="EGV51025.1"/>
    <property type="molecule type" value="Genomic_DNA"/>
</dbReference>
<protein>
    <recommendedName>
        <fullName evidence="5">Glutamate dehydrogenase</fullName>
    </recommendedName>
</protein>
<dbReference type="SMART" id="SM00839">
    <property type="entry name" value="ELFV_dehydrog"/>
    <property type="match status" value="1"/>
</dbReference>
<comment type="similarity">
    <text evidence="2 5 9">Belongs to the Glu/Leu/Phe/Val dehydrogenases family.</text>
</comment>
<dbReference type="GO" id="GO:0000166">
    <property type="term" value="F:nucleotide binding"/>
    <property type="evidence" value="ECO:0007669"/>
    <property type="project" value="UniProtKB-KW"/>
</dbReference>
<keyword evidence="3 5" id="KW-0560">Oxidoreductase</keyword>
<dbReference type="AlphaFoldDB" id="G2DEC7"/>
<evidence type="ECO:0000256" key="6">
    <source>
        <dbReference type="PIRSR" id="PIRSR000185-1"/>
    </source>
</evidence>
<dbReference type="PRINTS" id="PR00082">
    <property type="entry name" value="GLFDHDRGNASE"/>
</dbReference>
<evidence type="ECO:0000256" key="2">
    <source>
        <dbReference type="ARBA" id="ARBA00006382"/>
    </source>
</evidence>
<evidence type="ECO:0000256" key="5">
    <source>
        <dbReference type="PIRNR" id="PIRNR000185"/>
    </source>
</evidence>
<accession>G2DEC7</accession>
<comment type="caution">
    <text evidence="11">The sequence shown here is derived from an EMBL/GenBank/DDBJ whole genome shotgun (WGS) entry which is preliminary data.</text>
</comment>
<dbReference type="Pfam" id="PF02812">
    <property type="entry name" value="ELFV_dehydrog_N"/>
    <property type="match status" value="1"/>
</dbReference>
<evidence type="ECO:0000313" key="12">
    <source>
        <dbReference type="Proteomes" id="UP000004491"/>
    </source>
</evidence>
<dbReference type="FunFam" id="3.40.50.720:FF:000100">
    <property type="entry name" value="Glutamate dehydrogenase 1, mitochondrial"/>
    <property type="match status" value="1"/>
</dbReference>
<dbReference type="Pfam" id="PF00208">
    <property type="entry name" value="ELFV_dehydrog"/>
    <property type="match status" value="1"/>
</dbReference>
<name>G2DEC7_9GAMM</name>
<evidence type="ECO:0000256" key="8">
    <source>
        <dbReference type="PIRSR" id="PIRSR000185-3"/>
    </source>
</evidence>
<feature type="binding site" evidence="7">
    <location>
        <position position="365"/>
    </location>
    <ligand>
        <name>substrate</name>
    </ligand>
</feature>
<dbReference type="InterPro" id="IPR006096">
    <property type="entry name" value="Glu/Leu/Phe/Val/Trp_DH_C"/>
</dbReference>
<dbReference type="InterPro" id="IPR006095">
    <property type="entry name" value="Glu/Leu/Phe/Val/Trp_DH"/>
</dbReference>
<comment type="function">
    <text evidence="1">Catalyzes the reversible oxidative deamination of glutamate to alpha-ketoglutarate and ammonia.</text>
</comment>
<dbReference type="InterPro" id="IPR006097">
    <property type="entry name" value="Glu/Leu/Phe/Val/Trp_DH_dimer"/>
</dbReference>
<dbReference type="InterPro" id="IPR046346">
    <property type="entry name" value="Aminoacid_DH-like_N_sf"/>
</dbReference>
<dbReference type="GO" id="GO:0006538">
    <property type="term" value="P:L-glutamate catabolic process"/>
    <property type="evidence" value="ECO:0007669"/>
    <property type="project" value="TreeGrafter"/>
</dbReference>
<evidence type="ECO:0000256" key="1">
    <source>
        <dbReference type="ARBA" id="ARBA00003868"/>
    </source>
</evidence>
<evidence type="ECO:0000256" key="7">
    <source>
        <dbReference type="PIRSR" id="PIRSR000185-2"/>
    </source>
</evidence>
<gene>
    <name evidence="11" type="ORF">Rifp1Sym_by00110</name>
</gene>
<keyword evidence="7" id="KW-0547">Nucleotide-binding</keyword>
<reference evidence="11" key="1">
    <citation type="journal article" date="2011" name="ISME J.">
        <title>The endosymbionts of the deep-sea tubeworms Riftia pachyptila and Tevnia jerichonana share an identical physiology as revealed by proteogenomic analyses.</title>
        <authorList>
            <person name="Gardebrecht A."/>
            <person name="Markert S."/>
            <person name="Felbeck H."/>
            <person name="Thuermer A."/>
            <person name="Albrecht D."/>
            <person name="Wollherr A."/>
            <person name="Kabisch J."/>
            <person name="Lehmann R."/>
            <person name="Daniel R."/>
            <person name="Liesegang H."/>
            <person name="Hecker M."/>
            <person name="Sievert S.M."/>
            <person name="Schweder T."/>
        </authorList>
    </citation>
    <scope>NUCLEOTIDE SEQUENCE [LARGE SCALE GENOMIC DNA]</scope>
</reference>
<evidence type="ECO:0000256" key="3">
    <source>
        <dbReference type="ARBA" id="ARBA00023002"/>
    </source>
</evidence>
<dbReference type="Proteomes" id="UP000004491">
    <property type="component" value="Unassembled WGS sequence"/>
</dbReference>
<dbReference type="InterPro" id="IPR036291">
    <property type="entry name" value="NAD(P)-bd_dom_sf"/>
</dbReference>
<feature type="site" description="Important for catalysis" evidence="8">
    <location>
        <position position="150"/>
    </location>
</feature>
<feature type="binding site" evidence="7">
    <location>
        <position position="196"/>
    </location>
    <ligand>
        <name>NAD(+)</name>
        <dbReference type="ChEBI" id="CHEBI:57540"/>
    </ligand>
</feature>
<feature type="active site" description="Proton donor" evidence="6">
    <location>
        <position position="108"/>
    </location>
</feature>
<dbReference type="PANTHER" id="PTHR11606:SF13">
    <property type="entry name" value="GLUTAMATE DEHYDROGENASE 1, MITOCHONDRIAL"/>
    <property type="match status" value="1"/>
</dbReference>
<proteinExistence type="inferred from homology"/>
<evidence type="ECO:0000259" key="10">
    <source>
        <dbReference type="SMART" id="SM00839"/>
    </source>
</evidence>